<dbReference type="InterPro" id="IPR005119">
    <property type="entry name" value="LysR_subst-bd"/>
</dbReference>
<evidence type="ECO:0000313" key="7">
    <source>
        <dbReference type="Proteomes" id="UP000288293"/>
    </source>
</evidence>
<dbReference type="EMBL" id="PIPL01000003">
    <property type="protein sequence ID" value="RUO23975.1"/>
    <property type="molecule type" value="Genomic_DNA"/>
</dbReference>
<dbReference type="InterPro" id="IPR000847">
    <property type="entry name" value="LysR_HTH_N"/>
</dbReference>
<evidence type="ECO:0000256" key="4">
    <source>
        <dbReference type="ARBA" id="ARBA00023163"/>
    </source>
</evidence>
<comment type="caution">
    <text evidence="6">The sequence shown here is derived from an EMBL/GenBank/DDBJ whole genome shotgun (WGS) entry which is preliminary data.</text>
</comment>
<evidence type="ECO:0000313" key="6">
    <source>
        <dbReference type="EMBL" id="RUO23975.1"/>
    </source>
</evidence>
<dbReference type="OrthoDB" id="9785745at2"/>
<dbReference type="SUPFAM" id="SSF46785">
    <property type="entry name" value="Winged helix' DNA-binding domain"/>
    <property type="match status" value="1"/>
</dbReference>
<accession>A0A432W3N5</accession>
<dbReference type="Proteomes" id="UP000288293">
    <property type="component" value="Unassembled WGS sequence"/>
</dbReference>
<dbReference type="GO" id="GO:0000976">
    <property type="term" value="F:transcription cis-regulatory region binding"/>
    <property type="evidence" value="ECO:0007669"/>
    <property type="project" value="TreeGrafter"/>
</dbReference>
<dbReference type="Gene3D" id="1.10.10.10">
    <property type="entry name" value="Winged helix-like DNA-binding domain superfamily/Winged helix DNA-binding domain"/>
    <property type="match status" value="1"/>
</dbReference>
<dbReference type="Gene3D" id="3.40.190.290">
    <property type="match status" value="1"/>
</dbReference>
<keyword evidence="7" id="KW-1185">Reference proteome</keyword>
<dbReference type="SUPFAM" id="SSF53850">
    <property type="entry name" value="Periplasmic binding protein-like II"/>
    <property type="match status" value="1"/>
</dbReference>
<dbReference type="RefSeq" id="WP_126804394.1">
    <property type="nucleotide sequence ID" value="NZ_PIPL01000003.1"/>
</dbReference>
<dbReference type="CDD" id="cd05466">
    <property type="entry name" value="PBP2_LTTR_substrate"/>
    <property type="match status" value="1"/>
</dbReference>
<evidence type="ECO:0000259" key="5">
    <source>
        <dbReference type="PROSITE" id="PS50931"/>
    </source>
</evidence>
<keyword evidence="3" id="KW-0238">DNA-binding</keyword>
<dbReference type="FunFam" id="1.10.10.10:FF:000001">
    <property type="entry name" value="LysR family transcriptional regulator"/>
    <property type="match status" value="1"/>
</dbReference>
<dbReference type="AlphaFoldDB" id="A0A432W3N5"/>
<sequence length="293" mass="32441">MRSDQIKAFVAVADCGSITSAARDTGIKRSTLSASLSVLEDELNVQLFQRSGNSIELTPIARAILPDCRRLLHNTELINQRCAQHMQGTETELRIARDDALPEAFWRSTMNRLKAEFPLTAVSVYLLPPQELAQFVQKQSVDLAFGLEYANAEQTLGETLAPVQMHLVAASSHPLSSMPNIEESDLASYTQVTLAHLANDRIITDALYSTNYLGLTLFEVMRDAVKSGSGWAWLPEPLILNELQKGELSQLRYQEATLGFVYQSFQLGSPGPAATFLRNQVIHFLQHKANNPA</sequence>
<dbReference type="PANTHER" id="PTHR30126">
    <property type="entry name" value="HTH-TYPE TRANSCRIPTIONAL REGULATOR"/>
    <property type="match status" value="1"/>
</dbReference>
<evidence type="ECO:0000256" key="2">
    <source>
        <dbReference type="ARBA" id="ARBA00023015"/>
    </source>
</evidence>
<dbReference type="PROSITE" id="PS50931">
    <property type="entry name" value="HTH_LYSR"/>
    <property type="match status" value="1"/>
</dbReference>
<comment type="similarity">
    <text evidence="1">Belongs to the LysR transcriptional regulatory family.</text>
</comment>
<proteinExistence type="inferred from homology"/>
<evidence type="ECO:0000256" key="3">
    <source>
        <dbReference type="ARBA" id="ARBA00023125"/>
    </source>
</evidence>
<dbReference type="PANTHER" id="PTHR30126:SF22">
    <property type="entry name" value="HTH-TYPE TRANSCRIPTIONAL REGULATOR YHAJ-RELATED"/>
    <property type="match status" value="1"/>
</dbReference>
<gene>
    <name evidence="6" type="ORF">CWE09_12560</name>
</gene>
<organism evidence="6 7">
    <name type="scientific">Aliidiomarina minuta</name>
    <dbReference type="NCBI Taxonomy" id="880057"/>
    <lineage>
        <taxon>Bacteria</taxon>
        <taxon>Pseudomonadati</taxon>
        <taxon>Pseudomonadota</taxon>
        <taxon>Gammaproteobacteria</taxon>
        <taxon>Alteromonadales</taxon>
        <taxon>Idiomarinaceae</taxon>
        <taxon>Aliidiomarina</taxon>
    </lineage>
</organism>
<keyword evidence="2" id="KW-0805">Transcription regulation</keyword>
<dbReference type="Pfam" id="PF00126">
    <property type="entry name" value="HTH_1"/>
    <property type="match status" value="1"/>
</dbReference>
<keyword evidence="4" id="KW-0804">Transcription</keyword>
<dbReference type="InterPro" id="IPR036388">
    <property type="entry name" value="WH-like_DNA-bd_sf"/>
</dbReference>
<protein>
    <submittedName>
        <fullName evidence="6">LysR family transcriptional regulator</fullName>
    </submittedName>
</protein>
<evidence type="ECO:0000256" key="1">
    <source>
        <dbReference type="ARBA" id="ARBA00009437"/>
    </source>
</evidence>
<feature type="domain" description="HTH lysR-type" evidence="5">
    <location>
        <begin position="1"/>
        <end position="58"/>
    </location>
</feature>
<reference evidence="6 7" key="1">
    <citation type="journal article" date="2011" name="Front. Microbiol.">
        <title>Genomic signatures of strain selection and enhancement in Bacillus atrophaeus var. globigii, a historical biowarfare simulant.</title>
        <authorList>
            <person name="Gibbons H.S."/>
            <person name="Broomall S.M."/>
            <person name="McNew L.A."/>
            <person name="Daligault H."/>
            <person name="Chapman C."/>
            <person name="Bruce D."/>
            <person name="Karavis M."/>
            <person name="Krepps M."/>
            <person name="McGregor P.A."/>
            <person name="Hong C."/>
            <person name="Park K.H."/>
            <person name="Akmal A."/>
            <person name="Feldman A."/>
            <person name="Lin J.S."/>
            <person name="Chang W.E."/>
            <person name="Higgs B.W."/>
            <person name="Demirev P."/>
            <person name="Lindquist J."/>
            <person name="Liem A."/>
            <person name="Fochler E."/>
            <person name="Read T.D."/>
            <person name="Tapia R."/>
            <person name="Johnson S."/>
            <person name="Bishop-Lilly K.A."/>
            <person name="Detter C."/>
            <person name="Han C."/>
            <person name="Sozhamannan S."/>
            <person name="Rosenzweig C.N."/>
            <person name="Skowronski E.W."/>
        </authorList>
    </citation>
    <scope>NUCLEOTIDE SEQUENCE [LARGE SCALE GENOMIC DNA]</scope>
    <source>
        <strain evidence="6 7">MLST1</strain>
    </source>
</reference>
<name>A0A432W3N5_9GAMM</name>
<dbReference type="GO" id="GO:0003700">
    <property type="term" value="F:DNA-binding transcription factor activity"/>
    <property type="evidence" value="ECO:0007669"/>
    <property type="project" value="InterPro"/>
</dbReference>
<dbReference type="Pfam" id="PF03466">
    <property type="entry name" value="LysR_substrate"/>
    <property type="match status" value="1"/>
</dbReference>
<dbReference type="InterPro" id="IPR036390">
    <property type="entry name" value="WH_DNA-bd_sf"/>
</dbReference>